<feature type="transmembrane region" description="Helical" evidence="9">
    <location>
        <begin position="52"/>
        <end position="71"/>
    </location>
</feature>
<dbReference type="GeneID" id="27906027"/>
<dbReference type="PROSITE" id="PS50850">
    <property type="entry name" value="MFS"/>
    <property type="match status" value="1"/>
</dbReference>
<proteinExistence type="inferred from homology"/>
<dbReference type="GO" id="GO:0005351">
    <property type="term" value="F:carbohydrate:proton symporter activity"/>
    <property type="evidence" value="ECO:0007669"/>
    <property type="project" value="TreeGrafter"/>
</dbReference>
<dbReference type="Proteomes" id="UP000016931">
    <property type="component" value="Unassembled WGS sequence"/>
</dbReference>
<dbReference type="FunFam" id="1.20.1250.20:FF:000026">
    <property type="entry name" value="MFS quinate transporter QutD"/>
    <property type="match status" value="1"/>
</dbReference>
<keyword evidence="4 9" id="KW-0812">Transmembrane</keyword>
<evidence type="ECO:0000256" key="1">
    <source>
        <dbReference type="ARBA" id="ARBA00004141"/>
    </source>
</evidence>
<dbReference type="Pfam" id="PF00083">
    <property type="entry name" value="Sugar_tr"/>
    <property type="match status" value="1"/>
</dbReference>
<evidence type="ECO:0000256" key="9">
    <source>
        <dbReference type="SAM" id="Phobius"/>
    </source>
</evidence>
<dbReference type="InterPro" id="IPR005828">
    <property type="entry name" value="MFS_sugar_transport-like"/>
</dbReference>
<dbReference type="HOGENOM" id="CLU_001265_30_12_1"/>
<dbReference type="InterPro" id="IPR020846">
    <property type="entry name" value="MFS_dom"/>
</dbReference>
<dbReference type="PANTHER" id="PTHR48022">
    <property type="entry name" value="PLASTIDIC GLUCOSE TRANSPORTER 4"/>
    <property type="match status" value="1"/>
</dbReference>
<evidence type="ECO:0000256" key="6">
    <source>
        <dbReference type="ARBA" id="ARBA00023136"/>
    </source>
</evidence>
<dbReference type="InterPro" id="IPR003663">
    <property type="entry name" value="Sugar/inositol_transpt"/>
</dbReference>
<feature type="transmembrane region" description="Helical" evidence="9">
    <location>
        <begin position="78"/>
        <end position="99"/>
    </location>
</feature>
<evidence type="ECO:0000256" key="4">
    <source>
        <dbReference type="ARBA" id="ARBA00022692"/>
    </source>
</evidence>
<comment type="subcellular location">
    <subcellularLocation>
        <location evidence="1">Membrane</location>
        <topology evidence="1">Multi-pass membrane protein</topology>
    </subcellularLocation>
</comment>
<dbReference type="OrthoDB" id="4142200at2759"/>
<feature type="transmembrane region" description="Helical" evidence="9">
    <location>
        <begin position="406"/>
        <end position="427"/>
    </location>
</feature>
<feature type="transmembrane region" description="Helical" evidence="9">
    <location>
        <begin position="370"/>
        <end position="394"/>
    </location>
</feature>
<evidence type="ECO:0000256" key="7">
    <source>
        <dbReference type="RuleBase" id="RU003346"/>
    </source>
</evidence>
<dbReference type="OMA" id="VFFMYPE"/>
<feature type="region of interest" description="Disordered" evidence="8">
    <location>
        <begin position="496"/>
        <end position="529"/>
    </location>
</feature>
<dbReference type="PROSITE" id="PS00217">
    <property type="entry name" value="SUGAR_TRANSPORT_2"/>
    <property type="match status" value="1"/>
</dbReference>
<gene>
    <name evidence="11" type="ORF">SEPMUDRAFT_43259</name>
</gene>
<organism evidence="11 12">
    <name type="scientific">Sphaerulina musiva (strain SO2202)</name>
    <name type="common">Poplar stem canker fungus</name>
    <name type="synonym">Septoria musiva</name>
    <dbReference type="NCBI Taxonomy" id="692275"/>
    <lineage>
        <taxon>Eukaryota</taxon>
        <taxon>Fungi</taxon>
        <taxon>Dikarya</taxon>
        <taxon>Ascomycota</taxon>
        <taxon>Pezizomycotina</taxon>
        <taxon>Dothideomycetes</taxon>
        <taxon>Dothideomycetidae</taxon>
        <taxon>Mycosphaerellales</taxon>
        <taxon>Mycosphaerellaceae</taxon>
        <taxon>Sphaerulina</taxon>
    </lineage>
</organism>
<feature type="transmembrane region" description="Helical" evidence="9">
    <location>
        <begin position="105"/>
        <end position="126"/>
    </location>
</feature>
<dbReference type="InterPro" id="IPR050360">
    <property type="entry name" value="MFS_Sugar_Transporters"/>
</dbReference>
<evidence type="ECO:0000256" key="3">
    <source>
        <dbReference type="ARBA" id="ARBA00022448"/>
    </source>
</evidence>
<feature type="transmembrane region" description="Helical" evidence="9">
    <location>
        <begin position="7"/>
        <end position="32"/>
    </location>
</feature>
<feature type="transmembrane region" description="Helical" evidence="9">
    <location>
        <begin position="169"/>
        <end position="190"/>
    </location>
</feature>
<feature type="domain" description="Major facilitator superfamily (MFS) profile" evidence="10">
    <location>
        <begin position="10"/>
        <end position="461"/>
    </location>
</feature>
<feature type="transmembrane region" description="Helical" evidence="9">
    <location>
        <begin position="299"/>
        <end position="317"/>
    </location>
</feature>
<evidence type="ECO:0000259" key="10">
    <source>
        <dbReference type="PROSITE" id="PS50850"/>
    </source>
</evidence>
<dbReference type="eggNOG" id="KOG0254">
    <property type="taxonomic scope" value="Eukaryota"/>
</dbReference>
<evidence type="ECO:0000313" key="12">
    <source>
        <dbReference type="Proteomes" id="UP000016931"/>
    </source>
</evidence>
<feature type="transmembrane region" description="Helical" evidence="9">
    <location>
        <begin position="266"/>
        <end position="287"/>
    </location>
</feature>
<feature type="transmembrane region" description="Helical" evidence="9">
    <location>
        <begin position="147"/>
        <end position="163"/>
    </location>
</feature>
<dbReference type="RefSeq" id="XP_016761618.1">
    <property type="nucleotide sequence ID" value="XM_016908890.1"/>
</dbReference>
<dbReference type="EMBL" id="KB456263">
    <property type="protein sequence ID" value="EMF13497.1"/>
    <property type="molecule type" value="Genomic_DNA"/>
</dbReference>
<dbReference type="PROSITE" id="PS00216">
    <property type="entry name" value="SUGAR_TRANSPORT_1"/>
    <property type="match status" value="2"/>
</dbReference>
<evidence type="ECO:0000313" key="11">
    <source>
        <dbReference type="EMBL" id="EMF13497.1"/>
    </source>
</evidence>
<dbReference type="InterPro" id="IPR005829">
    <property type="entry name" value="Sugar_transporter_CS"/>
</dbReference>
<feature type="transmembrane region" description="Helical" evidence="9">
    <location>
        <begin position="324"/>
        <end position="346"/>
    </location>
</feature>
<dbReference type="GO" id="GO:0016020">
    <property type="term" value="C:membrane"/>
    <property type="evidence" value="ECO:0007669"/>
    <property type="project" value="UniProtKB-SubCell"/>
</dbReference>
<evidence type="ECO:0000256" key="8">
    <source>
        <dbReference type="SAM" id="MobiDB-lite"/>
    </source>
</evidence>
<dbReference type="SUPFAM" id="SSF103473">
    <property type="entry name" value="MFS general substrate transporter"/>
    <property type="match status" value="1"/>
</dbReference>
<dbReference type="InterPro" id="IPR036259">
    <property type="entry name" value="MFS_trans_sf"/>
</dbReference>
<dbReference type="Gene3D" id="1.20.1250.20">
    <property type="entry name" value="MFS general substrate transporter like domains"/>
    <property type="match status" value="1"/>
</dbReference>
<feature type="compositionally biased region" description="Basic and acidic residues" evidence="8">
    <location>
        <begin position="509"/>
        <end position="529"/>
    </location>
</feature>
<dbReference type="NCBIfam" id="TIGR00879">
    <property type="entry name" value="SP"/>
    <property type="match status" value="1"/>
</dbReference>
<accession>M3B157</accession>
<keyword evidence="6 9" id="KW-0472">Membrane</keyword>
<name>M3B157_SPHMS</name>
<comment type="similarity">
    <text evidence="2 7">Belongs to the major facilitator superfamily. Sugar transporter (TC 2.A.1.1) family.</text>
</comment>
<keyword evidence="5 9" id="KW-1133">Transmembrane helix</keyword>
<dbReference type="CDD" id="cd17356">
    <property type="entry name" value="MFS_HXT"/>
    <property type="match status" value="1"/>
</dbReference>
<keyword evidence="3 7" id="KW-0813">Transport</keyword>
<dbReference type="PANTHER" id="PTHR48022:SF54">
    <property type="entry name" value="GLUCOSE TRANSPORTER, PUTATIVE (AFU_ORTHOLOGUE AFUA_8G00890)-RELATED"/>
    <property type="match status" value="1"/>
</dbReference>
<dbReference type="PRINTS" id="PR00171">
    <property type="entry name" value="SUGRTRNSPORT"/>
</dbReference>
<keyword evidence="11" id="KW-0762">Sugar transport</keyword>
<evidence type="ECO:0000256" key="2">
    <source>
        <dbReference type="ARBA" id="ARBA00010992"/>
    </source>
</evidence>
<feature type="transmembrane region" description="Helical" evidence="9">
    <location>
        <begin position="439"/>
        <end position="457"/>
    </location>
</feature>
<evidence type="ECO:0000256" key="5">
    <source>
        <dbReference type="ARBA" id="ARBA00022989"/>
    </source>
</evidence>
<keyword evidence="12" id="KW-1185">Reference proteome</keyword>
<protein>
    <submittedName>
        <fullName evidence="11">MFS glucose transporter</fullName>
    </submittedName>
</protein>
<reference evidence="11 12" key="1">
    <citation type="journal article" date="2012" name="PLoS Pathog.">
        <title>Diverse lifestyles and strategies of plant pathogenesis encoded in the genomes of eighteen Dothideomycetes fungi.</title>
        <authorList>
            <person name="Ohm R.A."/>
            <person name="Feau N."/>
            <person name="Henrissat B."/>
            <person name="Schoch C.L."/>
            <person name="Horwitz B.A."/>
            <person name="Barry K.W."/>
            <person name="Condon B.J."/>
            <person name="Copeland A.C."/>
            <person name="Dhillon B."/>
            <person name="Glaser F."/>
            <person name="Hesse C.N."/>
            <person name="Kosti I."/>
            <person name="LaButti K."/>
            <person name="Lindquist E.A."/>
            <person name="Lucas S."/>
            <person name="Salamov A.A."/>
            <person name="Bradshaw R.E."/>
            <person name="Ciuffetti L."/>
            <person name="Hamelin R.C."/>
            <person name="Kema G.H.J."/>
            <person name="Lawrence C."/>
            <person name="Scott J.A."/>
            <person name="Spatafora J.W."/>
            <person name="Turgeon B.G."/>
            <person name="de Wit P.J.G.M."/>
            <person name="Zhong S."/>
            <person name="Goodwin S.B."/>
            <person name="Grigoriev I.V."/>
        </authorList>
    </citation>
    <scope>NUCLEOTIDE SEQUENCE [LARGE SCALE GENOMIC DNA]</scope>
    <source>
        <strain evidence="11 12">SO2202</strain>
    </source>
</reference>
<sequence>MYRFTNIYVLAAFGTIGGALFGFDISSMSAWLGTEQYTTYFNHPGSDLQGGITASMSGGSLLGALLAGFIADRLGRKIALQIACVIFVVGCAIVCSSQNVGQLIAGRIVNGFSIGICSSQVCVYLAELSPSAIRGRIVGIQQWSIEWGILIMYLICYGCAQTVEGPAAFRIAWGVQGFPAIVLFLALFCFPESPRWLAANERWEECLSVLADLHGKGDRSHPVVLAEFEEVQEAQRIAAQAAGVGFLSLFGPKIWKRTLAGTSVQAWQQLLGGNVAMYYVVYIFQMAGLSGNTNLYSSAIQYVIFLVTTGVMLPIIDRVGRRQLLLGGAVTCMTLHFATAGVMATYGRPVPEVFGNANLRLELDPTPGKAVIALSYIFTGIYGLTWAPTGWIYCSEVFPLKYRAKGVGLSAATNWYVAFNFALAYFLPPAFKNITWKTYIIFGIFCFVMTFHIFFTYPETARKTLEEIDLLFDSKIPAWKSAGVKSNSLETRAAEIEKGSVNDDDDDVVERTRGRDGEKRQVVRQVEHA</sequence>
<dbReference type="AlphaFoldDB" id="M3B157"/>